<keyword evidence="1 4" id="KW-0489">Methyltransferase</keyword>
<dbReference type="PANTHER" id="PTHR43861">
    <property type="entry name" value="TRANS-ACONITATE 2-METHYLTRANSFERASE-RELATED"/>
    <property type="match status" value="1"/>
</dbReference>
<evidence type="ECO:0000256" key="2">
    <source>
        <dbReference type="ARBA" id="ARBA00022679"/>
    </source>
</evidence>
<evidence type="ECO:0000313" key="5">
    <source>
        <dbReference type="Proteomes" id="UP000253951"/>
    </source>
</evidence>
<evidence type="ECO:0000259" key="3">
    <source>
        <dbReference type="Pfam" id="PF13649"/>
    </source>
</evidence>
<reference evidence="4 5" key="1">
    <citation type="submission" date="2018-07" db="EMBL/GenBank/DDBJ databases">
        <title>Complete genome sequence of Flavobacterium arcticum type strain SM1502T.</title>
        <authorList>
            <person name="Li Y."/>
            <person name="Li D.-D."/>
        </authorList>
    </citation>
    <scope>NUCLEOTIDE SEQUENCE [LARGE SCALE GENOMIC DNA]</scope>
    <source>
        <strain evidence="4 5">SM1502</strain>
    </source>
</reference>
<gene>
    <name evidence="4" type="ORF">DVK85_09280</name>
</gene>
<dbReference type="InterPro" id="IPR029063">
    <property type="entry name" value="SAM-dependent_MTases_sf"/>
</dbReference>
<evidence type="ECO:0000313" key="4">
    <source>
        <dbReference type="EMBL" id="AXG74413.1"/>
    </source>
</evidence>
<dbReference type="Proteomes" id="UP000253951">
    <property type="component" value="Chromosome"/>
</dbReference>
<dbReference type="OrthoDB" id="9789123at2"/>
<dbReference type="InterPro" id="IPR041698">
    <property type="entry name" value="Methyltransf_25"/>
</dbReference>
<feature type="domain" description="Methyltransferase" evidence="3">
    <location>
        <begin position="47"/>
        <end position="136"/>
    </location>
</feature>
<sequence>MDINNEWNNIAKTRLLDRIEGNDLSYNEIFLPIIINKINSYDNVADILDFGCGTGELTFEISKQNFNVTGIDISENSIDIAKAFFKRSNLLFLNKSLSSLSYRSSFDLVVANMSLMDTKEISSNIIQIFDALKPKGKLLVIITHPCFWPIYWDYFSDDNFKYLEESAITQDYKTRNKVFKGFKTTHFHRPISFYVNLFVSANFNILNMQELGGLTDTVWYPRFLYFELGK</sequence>
<dbReference type="CDD" id="cd02440">
    <property type="entry name" value="AdoMet_MTases"/>
    <property type="match status" value="1"/>
</dbReference>
<dbReference type="GO" id="GO:0032259">
    <property type="term" value="P:methylation"/>
    <property type="evidence" value="ECO:0007669"/>
    <property type="project" value="UniProtKB-KW"/>
</dbReference>
<keyword evidence="5" id="KW-1185">Reference proteome</keyword>
<accession>A0A345HCV3</accession>
<dbReference type="GO" id="GO:0008168">
    <property type="term" value="F:methyltransferase activity"/>
    <property type="evidence" value="ECO:0007669"/>
    <property type="project" value="UniProtKB-KW"/>
</dbReference>
<organism evidence="4 5">
    <name type="scientific">Flavobacterium arcticum</name>
    <dbReference type="NCBI Taxonomy" id="1784713"/>
    <lineage>
        <taxon>Bacteria</taxon>
        <taxon>Pseudomonadati</taxon>
        <taxon>Bacteroidota</taxon>
        <taxon>Flavobacteriia</taxon>
        <taxon>Flavobacteriales</taxon>
        <taxon>Flavobacteriaceae</taxon>
        <taxon>Flavobacterium</taxon>
    </lineage>
</organism>
<name>A0A345HCV3_9FLAO</name>
<keyword evidence="2 4" id="KW-0808">Transferase</keyword>
<dbReference type="EMBL" id="CP031188">
    <property type="protein sequence ID" value="AXG74413.1"/>
    <property type="molecule type" value="Genomic_DNA"/>
</dbReference>
<dbReference type="PANTHER" id="PTHR43861:SF1">
    <property type="entry name" value="TRANS-ACONITATE 2-METHYLTRANSFERASE"/>
    <property type="match status" value="1"/>
</dbReference>
<dbReference type="RefSeq" id="WP_114678171.1">
    <property type="nucleotide sequence ID" value="NZ_CP031188.1"/>
</dbReference>
<dbReference type="Gene3D" id="3.40.50.150">
    <property type="entry name" value="Vaccinia Virus protein VP39"/>
    <property type="match status" value="1"/>
</dbReference>
<dbReference type="SUPFAM" id="SSF53335">
    <property type="entry name" value="S-adenosyl-L-methionine-dependent methyltransferases"/>
    <property type="match status" value="1"/>
</dbReference>
<protein>
    <submittedName>
        <fullName evidence="4">Class I SAM-dependent methyltransferase</fullName>
    </submittedName>
</protein>
<dbReference type="Pfam" id="PF13649">
    <property type="entry name" value="Methyltransf_25"/>
    <property type="match status" value="1"/>
</dbReference>
<evidence type="ECO:0000256" key="1">
    <source>
        <dbReference type="ARBA" id="ARBA00022603"/>
    </source>
</evidence>
<proteinExistence type="predicted"/>
<dbReference type="KEGG" id="fat:DVK85_09280"/>
<dbReference type="AlphaFoldDB" id="A0A345HCV3"/>